<evidence type="ECO:0000259" key="2">
    <source>
        <dbReference type="Pfam" id="PF18994"/>
    </source>
</evidence>
<feature type="domain" description="Tail spike" evidence="1">
    <location>
        <begin position="254"/>
        <end position="490"/>
    </location>
</feature>
<accession>A0AAQ0MFN3</accession>
<dbReference type="InterPro" id="IPR010572">
    <property type="entry name" value="Tail_dom"/>
</dbReference>
<keyword evidence="4" id="KW-1185">Reference proteome</keyword>
<dbReference type="InterPro" id="IPR044051">
    <property type="entry name" value="Prophage_tail_N"/>
</dbReference>
<dbReference type="AlphaFoldDB" id="A0AAQ0MFN3"/>
<sequence>MKELILMNRFGNYGEMLTDYDLGSFKYEYEINNERSISFTAFKASGKEDIFDMLVNENYIIYEGQYYVIKSTSLKYDSQTVLNDIVAKHIFMEFQNHFVDKDIESEELNIDVTDEENAPNYTLKQYLDFGFNNNELGFEYEIIGHFSDVAPVSELGGQNGMEFIVSGAEYFNYIYFADNKKIYFYQPDSFYEYSDIPIIYGGNNDELTASITTTDMKTHIKGYGKKKTKSETNNYNPIKPPNLTYKGNFHKEGTWRVDTPGSYYTKTFECKWGNETLTWGLKKMSRGGLIDVYFDDRKIGTYSCYSKTSRTTQIVIAKDLEKGKHTFKAVFKGADPEVSYKTKPVMYVGTEKSNVLNLTAALKGKDVYYTWDEYISPNTYESFGKMTAPTVFDENATTKEQLRKSLIEQLNDEPTIELTTNYLGNDNDRMYIGNDDLKENNIVRFIHKPLKFNVDLKIVKITRFHPLIQQPVEVEFSNAKKDIIDIQNQIDMRMKRATSSIAKGNWNVNKNVTSNYFTDVVGSVLSDG</sequence>
<evidence type="ECO:0000259" key="1">
    <source>
        <dbReference type="Pfam" id="PF06605"/>
    </source>
</evidence>
<name>A0AAQ0MFN3_9STAP</name>
<reference evidence="3 4" key="1">
    <citation type="submission" date="2018-10" db="EMBL/GenBank/DDBJ databases">
        <title>Staphylococcus pseudoxylosus sp. nov., isolated from bovine mastitis.</title>
        <authorList>
            <person name="Macfadyen A.C."/>
            <person name="Leroy S."/>
            <person name="Harrison E.M."/>
            <person name="Parkhill J."/>
            <person name="Holmes M.A."/>
            <person name="Paterson G.K."/>
        </authorList>
    </citation>
    <scope>NUCLEOTIDE SEQUENCE [LARGE SCALE GENOMIC DNA]</scope>
    <source>
        <strain evidence="3 4">S04009</strain>
    </source>
</reference>
<dbReference type="RefSeq" id="WP_122064606.1">
    <property type="nucleotide sequence ID" value="NZ_JAHCSS010000011.1"/>
</dbReference>
<evidence type="ECO:0000313" key="4">
    <source>
        <dbReference type="Proteomes" id="UP000269505"/>
    </source>
</evidence>
<organism evidence="3 4">
    <name type="scientific">Staphylococcus pseudoxylosus</name>
    <dbReference type="NCBI Taxonomy" id="2282419"/>
    <lineage>
        <taxon>Bacteria</taxon>
        <taxon>Bacillati</taxon>
        <taxon>Bacillota</taxon>
        <taxon>Bacilli</taxon>
        <taxon>Bacillales</taxon>
        <taxon>Staphylococcaceae</taxon>
        <taxon>Staphylococcus</taxon>
    </lineage>
</organism>
<comment type="caution">
    <text evidence="3">The sequence shown here is derived from an EMBL/GenBank/DDBJ whole genome shotgun (WGS) entry which is preliminary data.</text>
</comment>
<feature type="domain" description="Tail spike" evidence="1">
    <location>
        <begin position="111"/>
        <end position="234"/>
    </location>
</feature>
<proteinExistence type="predicted"/>
<dbReference type="EMBL" id="RCVN01000008">
    <property type="protein sequence ID" value="RMI85013.1"/>
    <property type="molecule type" value="Genomic_DNA"/>
</dbReference>
<feature type="domain" description="Prophage endopeptidase tail N-terminal" evidence="2">
    <location>
        <begin position="5"/>
        <end position="89"/>
    </location>
</feature>
<dbReference type="Pfam" id="PF18994">
    <property type="entry name" value="Prophage_tailD1"/>
    <property type="match status" value="1"/>
</dbReference>
<dbReference type="Gene3D" id="6.20.110.10">
    <property type="match status" value="1"/>
</dbReference>
<evidence type="ECO:0000313" key="3">
    <source>
        <dbReference type="EMBL" id="RMI85013.1"/>
    </source>
</evidence>
<gene>
    <name evidence="3" type="ORF">D9V42_09150</name>
</gene>
<protein>
    <submittedName>
        <fullName evidence="3">Peptidase</fullName>
    </submittedName>
</protein>
<dbReference type="Pfam" id="PF06605">
    <property type="entry name" value="Prophage_tail"/>
    <property type="match status" value="2"/>
</dbReference>
<dbReference type="Proteomes" id="UP000269505">
    <property type="component" value="Unassembled WGS sequence"/>
</dbReference>
<dbReference type="Gene3D" id="3.55.50.40">
    <property type="match status" value="1"/>
</dbReference>
<dbReference type="Gene3D" id="2.60.120.260">
    <property type="entry name" value="Galactose-binding domain-like"/>
    <property type="match status" value="1"/>
</dbReference>